<organism evidence="6 7">
    <name type="scientific">Thiorhodovibrio winogradskyi</name>
    <dbReference type="NCBI Taxonomy" id="77007"/>
    <lineage>
        <taxon>Bacteria</taxon>
        <taxon>Pseudomonadati</taxon>
        <taxon>Pseudomonadota</taxon>
        <taxon>Gammaproteobacteria</taxon>
        <taxon>Chromatiales</taxon>
        <taxon>Chromatiaceae</taxon>
        <taxon>Thiorhodovibrio</taxon>
    </lineage>
</organism>
<dbReference type="GO" id="GO:0016787">
    <property type="term" value="F:hydrolase activity"/>
    <property type="evidence" value="ECO:0007669"/>
    <property type="project" value="UniProtKB-KW"/>
</dbReference>
<dbReference type="CDD" id="cd04277">
    <property type="entry name" value="ZnMc_serralysin_like"/>
    <property type="match status" value="1"/>
</dbReference>
<dbReference type="InterPro" id="IPR001818">
    <property type="entry name" value="Pept_M10_metallopeptidase"/>
</dbReference>
<dbReference type="SUPFAM" id="SSF55486">
    <property type="entry name" value="Metalloproteases ('zincins'), catalytic domain"/>
    <property type="match status" value="1"/>
</dbReference>
<dbReference type="EMBL" id="CP121472">
    <property type="protein sequence ID" value="WPL19176.1"/>
    <property type="molecule type" value="Genomic_DNA"/>
</dbReference>
<keyword evidence="4" id="KW-0862">Zinc</keyword>
<name>A0ABZ0SDR8_9GAMM</name>
<keyword evidence="7" id="KW-1185">Reference proteome</keyword>
<accession>A0ABZ0SDR8</accession>
<evidence type="ECO:0000256" key="2">
    <source>
        <dbReference type="ARBA" id="ARBA00022723"/>
    </source>
</evidence>
<evidence type="ECO:0000313" key="7">
    <source>
        <dbReference type="Proteomes" id="UP001432180"/>
    </source>
</evidence>
<dbReference type="RefSeq" id="WP_328984924.1">
    <property type="nucleotide sequence ID" value="NZ_CP121472.1"/>
</dbReference>
<evidence type="ECO:0000256" key="4">
    <source>
        <dbReference type="ARBA" id="ARBA00022833"/>
    </source>
</evidence>
<dbReference type="InterPro" id="IPR038255">
    <property type="entry name" value="PBS_linker_sf"/>
</dbReference>
<sequence length="534" mass="57478">MNISDLTTLYSNANWIDALISADSGRVDLNPLAVSRSDNTVSYTFEVSATAGLEREVTADTTYPFNSVQRAAAREIMDHAAAVTGINFVESASGSADILFGYCDIWGAASTSGKASRNDYWRYAPDSGRITSYTTDRGVFLDNNEWAFQNANPVKGTQGYETLLHEIGHALGLQHPFEAPFKLPTSADNTDNSVMSYTDGSGGFKSTFQEYDISALVYLYGIDGLAGDYGVDGAVKYYSGTSHDESFSGGWESAAWDGQGGNDSLTLLGSTASYTYEASGDWLTATSNGVSQFIHNTIETIGFDDGSYSYSGLRALALGDGSLPGASETQWGIAGIENRFTGSAGDDTIIGAELLDAITYWGERSRFIVTRVEEDIFQLIDGSGSYGTDRLEGIERVIFSDGAVALDVDIGETAGQAYRIYKAAFDRSPDIGGLSYWIGVMDNGTLITEVARNFLESLEFRSLYGANLTNTDYIEALYSNVLDRQYDQGGFDFWVASLDAGSLGRADVLAGFAESSENQLNVIGAIEHGIDYLT</sequence>
<evidence type="ECO:0000256" key="1">
    <source>
        <dbReference type="ARBA" id="ARBA00022670"/>
    </source>
</evidence>
<evidence type="ECO:0000256" key="3">
    <source>
        <dbReference type="ARBA" id="ARBA00022801"/>
    </source>
</evidence>
<gene>
    <name evidence="6" type="ORF">Thiowin_04283</name>
</gene>
<proteinExistence type="predicted"/>
<dbReference type="InterPro" id="IPR024079">
    <property type="entry name" value="MetalloPept_cat_dom_sf"/>
</dbReference>
<dbReference type="EC" id="3.4.24.40" evidence="6"/>
<evidence type="ECO:0000259" key="5">
    <source>
        <dbReference type="SMART" id="SM00235"/>
    </source>
</evidence>
<dbReference type="Proteomes" id="UP001432180">
    <property type="component" value="Chromosome"/>
</dbReference>
<dbReference type="InterPro" id="IPR025282">
    <property type="entry name" value="DUF4214"/>
</dbReference>
<keyword evidence="2" id="KW-0479">Metal-binding</keyword>
<dbReference type="Gene3D" id="3.40.390.10">
    <property type="entry name" value="Collagenase (Catalytic Domain)"/>
    <property type="match status" value="1"/>
</dbReference>
<dbReference type="InterPro" id="IPR006026">
    <property type="entry name" value="Peptidase_Metallo"/>
</dbReference>
<keyword evidence="1" id="KW-0645">Protease</keyword>
<reference evidence="6 7" key="1">
    <citation type="journal article" date="2023" name="Microorganisms">
        <title>Thiorhodovibrio frisius and Trv. litoralis spp. nov., Two Novel Members from a Clade of Fastidious Purple Sulfur Bacteria That Exhibit Unique Red-Shifted Light-Harvesting Capabilities.</title>
        <authorList>
            <person name="Methner A."/>
            <person name="Kuzyk S.B."/>
            <person name="Petersen J."/>
            <person name="Bauer S."/>
            <person name="Brinkmann H."/>
            <person name="Sichau K."/>
            <person name="Wanner G."/>
            <person name="Wolf J."/>
            <person name="Neumann-Schaal M."/>
            <person name="Henke P."/>
            <person name="Tank M."/>
            <person name="Sproer C."/>
            <person name="Bunk B."/>
            <person name="Overmann J."/>
        </authorList>
    </citation>
    <scope>NUCLEOTIDE SEQUENCE [LARGE SCALE GENOMIC DNA]</scope>
    <source>
        <strain evidence="6 7">DSM 6702</strain>
    </source>
</reference>
<dbReference type="Pfam" id="PF00413">
    <property type="entry name" value="Peptidase_M10"/>
    <property type="match status" value="1"/>
</dbReference>
<protein>
    <submittedName>
        <fullName evidence="6">Serralysin</fullName>
        <ecNumber evidence="6">3.4.24.40</ecNumber>
    </submittedName>
</protein>
<dbReference type="SMART" id="SM00235">
    <property type="entry name" value="ZnMc"/>
    <property type="match status" value="1"/>
</dbReference>
<evidence type="ECO:0000313" key="6">
    <source>
        <dbReference type="EMBL" id="WPL19176.1"/>
    </source>
</evidence>
<dbReference type="Gene3D" id="1.10.3130.20">
    <property type="entry name" value="Phycobilisome linker domain"/>
    <property type="match status" value="1"/>
</dbReference>
<feature type="domain" description="Peptidase metallopeptidase" evidence="5">
    <location>
        <begin position="29"/>
        <end position="210"/>
    </location>
</feature>
<dbReference type="InterPro" id="IPR034033">
    <property type="entry name" value="Serralysin-like"/>
</dbReference>
<dbReference type="Pfam" id="PF13946">
    <property type="entry name" value="DUF4214"/>
    <property type="match status" value="1"/>
</dbReference>
<keyword evidence="3 6" id="KW-0378">Hydrolase</keyword>